<reference evidence="1 2" key="1">
    <citation type="journal article" date="2022" name="bioRxiv">
        <title>The genome of the oomycete Peronosclerospora sorghi, a cosmopolitan pathogen of maize and sorghum, is inflated with dispersed pseudogenes.</title>
        <authorList>
            <person name="Fletcher K."/>
            <person name="Martin F."/>
            <person name="Isakeit T."/>
            <person name="Cavanaugh K."/>
            <person name="Magill C."/>
            <person name="Michelmore R."/>
        </authorList>
    </citation>
    <scope>NUCLEOTIDE SEQUENCE [LARGE SCALE GENOMIC DNA]</scope>
    <source>
        <strain evidence="1">P6</strain>
    </source>
</reference>
<keyword evidence="2" id="KW-1185">Reference proteome</keyword>
<evidence type="ECO:0000313" key="2">
    <source>
        <dbReference type="Proteomes" id="UP001163321"/>
    </source>
</evidence>
<sequence length="64" mass="7272">MSEVRAHVRALEEEGTSLTLERANDGVRDTRGQRQGAHEAKKKDVPRVERLPRNCFVVTNDVSR</sequence>
<comment type="caution">
    <text evidence="1">The sequence shown here is derived from an EMBL/GenBank/DDBJ whole genome shotgun (WGS) entry which is preliminary data.</text>
</comment>
<gene>
    <name evidence="1" type="ORF">PsorP6_014859</name>
</gene>
<evidence type="ECO:0000313" key="1">
    <source>
        <dbReference type="EMBL" id="KAI9909515.1"/>
    </source>
</evidence>
<dbReference type="Proteomes" id="UP001163321">
    <property type="component" value="Chromosome 7"/>
</dbReference>
<protein>
    <submittedName>
        <fullName evidence="1">Uncharacterized protein</fullName>
    </submittedName>
</protein>
<name>A0ACC0VU79_9STRA</name>
<proteinExistence type="predicted"/>
<organism evidence="1 2">
    <name type="scientific">Peronosclerospora sorghi</name>
    <dbReference type="NCBI Taxonomy" id="230839"/>
    <lineage>
        <taxon>Eukaryota</taxon>
        <taxon>Sar</taxon>
        <taxon>Stramenopiles</taxon>
        <taxon>Oomycota</taxon>
        <taxon>Peronosporomycetes</taxon>
        <taxon>Peronosporales</taxon>
        <taxon>Peronosporaceae</taxon>
        <taxon>Peronosclerospora</taxon>
    </lineage>
</organism>
<dbReference type="EMBL" id="CM047586">
    <property type="protein sequence ID" value="KAI9909515.1"/>
    <property type="molecule type" value="Genomic_DNA"/>
</dbReference>
<accession>A0ACC0VU79</accession>